<protein>
    <submittedName>
        <fullName evidence="7">Threonine transporter RhtB</fullName>
    </submittedName>
</protein>
<dbReference type="AlphaFoldDB" id="A0A367M350"/>
<keyword evidence="2" id="KW-1003">Cell membrane</keyword>
<evidence type="ECO:0000256" key="5">
    <source>
        <dbReference type="ARBA" id="ARBA00023136"/>
    </source>
</evidence>
<comment type="subcellular location">
    <subcellularLocation>
        <location evidence="1">Cell membrane</location>
        <topology evidence="1">Multi-pass membrane protein</topology>
    </subcellularLocation>
</comment>
<reference evidence="7 8" key="1">
    <citation type="submission" date="2018-07" db="EMBL/GenBank/DDBJ databases">
        <title>Mechanisms of high-level aminoglycoside resistance among Gram-negative pathogens in Brazil.</title>
        <authorList>
            <person name="Ballaben A.S."/>
            <person name="Darini A.L.C."/>
            <person name="Doi Y."/>
        </authorList>
    </citation>
    <scope>NUCLEOTIDE SEQUENCE [LARGE SCALE GENOMIC DNA]</scope>
    <source>
        <strain evidence="7 8">B2-305</strain>
    </source>
</reference>
<keyword evidence="5 6" id="KW-0472">Membrane</keyword>
<feature type="transmembrane region" description="Helical" evidence="6">
    <location>
        <begin position="39"/>
        <end position="60"/>
    </location>
</feature>
<dbReference type="PANTHER" id="PTHR30086">
    <property type="entry name" value="ARGININE EXPORTER PROTEIN ARGO"/>
    <property type="match status" value="1"/>
</dbReference>
<keyword evidence="3 6" id="KW-0812">Transmembrane</keyword>
<gene>
    <name evidence="7" type="ORF">DT376_27230</name>
</gene>
<dbReference type="GO" id="GO:0005886">
    <property type="term" value="C:plasma membrane"/>
    <property type="evidence" value="ECO:0007669"/>
    <property type="project" value="UniProtKB-SubCell"/>
</dbReference>
<accession>A0A367M350</accession>
<evidence type="ECO:0000256" key="4">
    <source>
        <dbReference type="ARBA" id="ARBA00022989"/>
    </source>
</evidence>
<evidence type="ECO:0000313" key="8">
    <source>
        <dbReference type="Proteomes" id="UP000253594"/>
    </source>
</evidence>
<evidence type="ECO:0000313" key="7">
    <source>
        <dbReference type="EMBL" id="RCI71789.1"/>
    </source>
</evidence>
<evidence type="ECO:0000256" key="3">
    <source>
        <dbReference type="ARBA" id="ARBA00022692"/>
    </source>
</evidence>
<comment type="caution">
    <text evidence="7">The sequence shown here is derived from an EMBL/GenBank/DDBJ whole genome shotgun (WGS) entry which is preliminary data.</text>
</comment>
<keyword evidence="4 6" id="KW-1133">Transmembrane helix</keyword>
<dbReference type="PANTHER" id="PTHR30086:SF17">
    <property type="entry name" value="LYSE FAMILY TRANSLOCATOR"/>
    <property type="match status" value="1"/>
</dbReference>
<organism evidence="7 8">
    <name type="scientific">Pseudomonas aeruginosa</name>
    <dbReference type="NCBI Taxonomy" id="287"/>
    <lineage>
        <taxon>Bacteria</taxon>
        <taxon>Pseudomonadati</taxon>
        <taxon>Pseudomonadota</taxon>
        <taxon>Gammaproteobacteria</taxon>
        <taxon>Pseudomonadales</taxon>
        <taxon>Pseudomonadaceae</taxon>
        <taxon>Pseudomonas</taxon>
    </lineage>
</organism>
<dbReference type="EMBL" id="QORE01001231">
    <property type="protein sequence ID" value="RCI71789.1"/>
    <property type="molecule type" value="Genomic_DNA"/>
</dbReference>
<evidence type="ECO:0000256" key="6">
    <source>
        <dbReference type="SAM" id="Phobius"/>
    </source>
</evidence>
<dbReference type="InterPro" id="IPR001123">
    <property type="entry name" value="LeuE-type"/>
</dbReference>
<name>A0A367M350_PSEAI</name>
<feature type="transmembrane region" description="Helical" evidence="6">
    <location>
        <begin position="12"/>
        <end position="33"/>
    </location>
</feature>
<dbReference type="Proteomes" id="UP000253594">
    <property type="component" value="Unassembled WGS sequence"/>
</dbReference>
<proteinExistence type="predicted"/>
<dbReference type="GO" id="GO:0015171">
    <property type="term" value="F:amino acid transmembrane transporter activity"/>
    <property type="evidence" value="ECO:0007669"/>
    <property type="project" value="TreeGrafter"/>
</dbReference>
<evidence type="ECO:0000256" key="1">
    <source>
        <dbReference type="ARBA" id="ARBA00004651"/>
    </source>
</evidence>
<evidence type="ECO:0000256" key="2">
    <source>
        <dbReference type="ARBA" id="ARBA00022475"/>
    </source>
</evidence>
<sequence>MGPWLRGVATNLFNPKALVFFIALLGSLIPAQMSLGGKLAVAALLFGMGACWFGLLSLTLTRPALQTRLLRAVPWLDAACGVVFLLVAAAILEHLVRSA</sequence>
<dbReference type="Pfam" id="PF01810">
    <property type="entry name" value="LysE"/>
    <property type="match status" value="1"/>
</dbReference>
<feature type="transmembrane region" description="Helical" evidence="6">
    <location>
        <begin position="72"/>
        <end position="92"/>
    </location>
</feature>